<protein>
    <recommendedName>
        <fullName evidence="1">Stage 0 sporulation protein A homolog</fullName>
    </recommendedName>
</protein>
<evidence type="ECO:0000256" key="6">
    <source>
        <dbReference type="PROSITE-ProRule" id="PRU00169"/>
    </source>
</evidence>
<dbReference type="PROSITE" id="PS51755">
    <property type="entry name" value="OMPR_PHOB"/>
    <property type="match status" value="1"/>
</dbReference>
<sequence length="227" mass="26352">MKILVLEDEVAIRSFVTLNFKREGFDVFEAENGLTAIKLFDENSDIEIAVLDVMLPDIDGFEVLKYIRNKSKSVGIIMLTARTHEQDKVMGLEYGADDYIVKPFSPAELIARVRSLARRLSAREESPNIITGGNFYINISDRKFFKDNAEIELTPKEFEILELFLKNKHKSLSRDFILNKIWGENYFGDLKVVDVNIRRIRKKIEEDAANPTYLKTVWGFGYRWEDE</sequence>
<dbReference type="InterPro" id="IPR039420">
    <property type="entry name" value="WalR-like"/>
</dbReference>
<dbReference type="SMART" id="SM00448">
    <property type="entry name" value="REC"/>
    <property type="match status" value="1"/>
</dbReference>
<evidence type="ECO:0000256" key="5">
    <source>
        <dbReference type="ARBA" id="ARBA00024867"/>
    </source>
</evidence>
<dbReference type="Gene3D" id="1.10.10.10">
    <property type="entry name" value="Winged helix-like DNA-binding domain superfamily/Winged helix DNA-binding domain"/>
    <property type="match status" value="1"/>
</dbReference>
<dbReference type="Pfam" id="PF00072">
    <property type="entry name" value="Response_reg"/>
    <property type="match status" value="1"/>
</dbReference>
<evidence type="ECO:0000256" key="3">
    <source>
        <dbReference type="ARBA" id="ARBA00023125"/>
    </source>
</evidence>
<keyword evidence="3 7" id="KW-0238">DNA-binding</keyword>
<dbReference type="RefSeq" id="WP_379787839.1">
    <property type="nucleotide sequence ID" value="NZ_JBHSHL010000014.1"/>
</dbReference>
<keyword evidence="11" id="KW-1185">Reference proteome</keyword>
<feature type="domain" description="OmpR/PhoB-type" evidence="9">
    <location>
        <begin position="127"/>
        <end position="226"/>
    </location>
</feature>
<comment type="function">
    <text evidence="5">May play the central regulatory role in sporulation. It may be an element of the effector pathway responsible for the activation of sporulation genes in response to nutritional stress. Spo0A may act in concert with spo0H (a sigma factor) to control the expression of some genes that are critical to the sporulation process.</text>
</comment>
<dbReference type="CDD" id="cd00383">
    <property type="entry name" value="trans_reg_C"/>
    <property type="match status" value="1"/>
</dbReference>
<accession>A0ABV9QJY6</accession>
<dbReference type="PANTHER" id="PTHR48111">
    <property type="entry name" value="REGULATOR OF RPOS"/>
    <property type="match status" value="1"/>
</dbReference>
<dbReference type="Gene3D" id="3.40.50.2300">
    <property type="match status" value="1"/>
</dbReference>
<gene>
    <name evidence="10" type="ORF">ACFO4R_04480</name>
</gene>
<evidence type="ECO:0000259" key="8">
    <source>
        <dbReference type="PROSITE" id="PS50110"/>
    </source>
</evidence>
<evidence type="ECO:0000259" key="9">
    <source>
        <dbReference type="PROSITE" id="PS51755"/>
    </source>
</evidence>
<dbReference type="Pfam" id="PF00486">
    <property type="entry name" value="Trans_reg_C"/>
    <property type="match status" value="1"/>
</dbReference>
<feature type="modified residue" description="4-aspartylphosphate" evidence="6">
    <location>
        <position position="52"/>
    </location>
</feature>
<comment type="caution">
    <text evidence="10">The sequence shown here is derived from an EMBL/GenBank/DDBJ whole genome shotgun (WGS) entry which is preliminary data.</text>
</comment>
<name>A0ABV9QJY6_9FIRM</name>
<organism evidence="10 11">
    <name type="scientific">Filifactor villosus</name>
    <dbReference type="NCBI Taxonomy" id="29374"/>
    <lineage>
        <taxon>Bacteria</taxon>
        <taxon>Bacillati</taxon>
        <taxon>Bacillota</taxon>
        <taxon>Clostridia</taxon>
        <taxon>Peptostreptococcales</taxon>
        <taxon>Filifactoraceae</taxon>
        <taxon>Filifactor</taxon>
    </lineage>
</organism>
<proteinExistence type="predicted"/>
<dbReference type="SMART" id="SM00862">
    <property type="entry name" value="Trans_reg_C"/>
    <property type="match status" value="1"/>
</dbReference>
<evidence type="ECO:0000256" key="4">
    <source>
        <dbReference type="ARBA" id="ARBA00023163"/>
    </source>
</evidence>
<feature type="DNA-binding region" description="OmpR/PhoB-type" evidence="7">
    <location>
        <begin position="127"/>
        <end position="226"/>
    </location>
</feature>
<dbReference type="Proteomes" id="UP001595916">
    <property type="component" value="Unassembled WGS sequence"/>
</dbReference>
<evidence type="ECO:0000256" key="1">
    <source>
        <dbReference type="ARBA" id="ARBA00018672"/>
    </source>
</evidence>
<dbReference type="PROSITE" id="PS50110">
    <property type="entry name" value="RESPONSE_REGULATORY"/>
    <property type="match status" value="1"/>
</dbReference>
<dbReference type="PANTHER" id="PTHR48111:SF54">
    <property type="entry name" value="STAGE 0 SPORULATION PROTEIN A HOMOLOG"/>
    <property type="match status" value="1"/>
</dbReference>
<keyword evidence="2" id="KW-0805">Transcription regulation</keyword>
<dbReference type="InterPro" id="IPR011006">
    <property type="entry name" value="CheY-like_superfamily"/>
</dbReference>
<dbReference type="SUPFAM" id="SSF52172">
    <property type="entry name" value="CheY-like"/>
    <property type="match status" value="1"/>
</dbReference>
<reference evidence="11" key="1">
    <citation type="journal article" date="2019" name="Int. J. Syst. Evol. Microbiol.">
        <title>The Global Catalogue of Microorganisms (GCM) 10K type strain sequencing project: providing services to taxonomists for standard genome sequencing and annotation.</title>
        <authorList>
            <consortium name="The Broad Institute Genomics Platform"/>
            <consortium name="The Broad Institute Genome Sequencing Center for Infectious Disease"/>
            <person name="Wu L."/>
            <person name="Ma J."/>
        </authorList>
    </citation>
    <scope>NUCLEOTIDE SEQUENCE [LARGE SCALE GENOMIC DNA]</scope>
    <source>
        <strain evidence="11">CCUG 46385</strain>
    </source>
</reference>
<feature type="domain" description="Response regulatory" evidence="8">
    <location>
        <begin position="2"/>
        <end position="117"/>
    </location>
</feature>
<dbReference type="CDD" id="cd17574">
    <property type="entry name" value="REC_OmpR"/>
    <property type="match status" value="1"/>
</dbReference>
<evidence type="ECO:0000256" key="7">
    <source>
        <dbReference type="PROSITE-ProRule" id="PRU01091"/>
    </source>
</evidence>
<keyword evidence="4" id="KW-0804">Transcription</keyword>
<evidence type="ECO:0000313" key="11">
    <source>
        <dbReference type="Proteomes" id="UP001595916"/>
    </source>
</evidence>
<dbReference type="EMBL" id="JBHSHL010000014">
    <property type="protein sequence ID" value="MFC4804332.1"/>
    <property type="molecule type" value="Genomic_DNA"/>
</dbReference>
<keyword evidence="6" id="KW-0597">Phosphoprotein</keyword>
<evidence type="ECO:0000256" key="2">
    <source>
        <dbReference type="ARBA" id="ARBA00023015"/>
    </source>
</evidence>
<dbReference type="InterPro" id="IPR001789">
    <property type="entry name" value="Sig_transdc_resp-reg_receiver"/>
</dbReference>
<evidence type="ECO:0000313" key="10">
    <source>
        <dbReference type="EMBL" id="MFC4804332.1"/>
    </source>
</evidence>
<dbReference type="InterPro" id="IPR001867">
    <property type="entry name" value="OmpR/PhoB-type_DNA-bd"/>
</dbReference>
<dbReference type="Gene3D" id="6.10.250.690">
    <property type="match status" value="1"/>
</dbReference>
<dbReference type="InterPro" id="IPR036388">
    <property type="entry name" value="WH-like_DNA-bd_sf"/>
</dbReference>